<organism evidence="2 3">
    <name type="scientific">Archaeoglobus veneficus (strain DSM 11195 / SNP6)</name>
    <dbReference type="NCBI Taxonomy" id="693661"/>
    <lineage>
        <taxon>Archaea</taxon>
        <taxon>Methanobacteriati</taxon>
        <taxon>Methanobacteriota</taxon>
        <taxon>Archaeoglobi</taxon>
        <taxon>Archaeoglobales</taxon>
        <taxon>Archaeoglobaceae</taxon>
        <taxon>Archaeoglobus</taxon>
    </lineage>
</organism>
<proteinExistence type="predicted"/>
<protein>
    <submittedName>
        <fullName evidence="2">Uncharacterized protein</fullName>
    </submittedName>
</protein>
<dbReference type="EMBL" id="CP002588">
    <property type="protein sequence ID" value="AEA46290.1"/>
    <property type="molecule type" value="Genomic_DNA"/>
</dbReference>
<feature type="transmembrane region" description="Helical" evidence="1">
    <location>
        <begin position="135"/>
        <end position="159"/>
    </location>
</feature>
<sequence>MNIVNTLITMEKLKDDVFSFKLFFLICLIGTSSLISWGISETVFILAKDSTVFALISALTSIVLFAPMAGILLGSDTFTGSSREILLSCVSRKTYLLSRWVAAYLLLATGIVLSIAIPVFISYMRFHGVEFNINFLFAVVCFLLFSLVFVSASTCFSVLTNSTMASLILTGIYTTIEAGVGVIGYVYQNKLLYYFSPHALVIKGVLPEHGQIAMQLTSIAVLLFYSIVFLWFATHYGGRRDV</sequence>
<accession>F2KNY2</accession>
<dbReference type="STRING" id="693661.Arcve_0253"/>
<name>F2KNY2_ARCVS</name>
<keyword evidence="1" id="KW-0472">Membrane</keyword>
<feature type="transmembrane region" description="Helical" evidence="1">
    <location>
        <begin position="20"/>
        <end position="40"/>
    </location>
</feature>
<dbReference type="HOGENOM" id="CLU_1145175_0_0_2"/>
<feature type="transmembrane region" description="Helical" evidence="1">
    <location>
        <begin position="52"/>
        <end position="73"/>
    </location>
</feature>
<dbReference type="KEGG" id="ave:Arcve_0253"/>
<dbReference type="Proteomes" id="UP000008136">
    <property type="component" value="Chromosome"/>
</dbReference>
<feature type="transmembrane region" description="Helical" evidence="1">
    <location>
        <begin position="166"/>
        <end position="187"/>
    </location>
</feature>
<dbReference type="GeneID" id="10393347"/>
<feature type="transmembrane region" description="Helical" evidence="1">
    <location>
        <begin position="212"/>
        <end position="233"/>
    </location>
</feature>
<evidence type="ECO:0000313" key="2">
    <source>
        <dbReference type="EMBL" id="AEA46290.1"/>
    </source>
</evidence>
<reference evidence="2 3" key="1">
    <citation type="submission" date="2011-03" db="EMBL/GenBank/DDBJ databases">
        <title>The complete genome of Archaeoglobus veneficus SNP6.</title>
        <authorList>
            <consortium name="US DOE Joint Genome Institute (JGI-PGF)"/>
            <person name="Lucas S."/>
            <person name="Copeland A."/>
            <person name="Lapidus A."/>
            <person name="Bruce D."/>
            <person name="Goodwin L."/>
            <person name="Pitluck S."/>
            <person name="Kyrpides N."/>
            <person name="Mavromatis K."/>
            <person name="Pagani I."/>
            <person name="Ivanova N."/>
            <person name="Mikhailova N."/>
            <person name="Lu M."/>
            <person name="Detter J.C."/>
            <person name="Tapia R."/>
            <person name="Han C."/>
            <person name="Land M."/>
            <person name="Hauser L."/>
            <person name="Markowitz V."/>
            <person name="Cheng J.-F."/>
            <person name="Hugenholtz P."/>
            <person name="Woyke T."/>
            <person name="Wu D."/>
            <person name="Spring S."/>
            <person name="Brambilla E."/>
            <person name="Klenk H.-P."/>
            <person name="Eisen J.A."/>
        </authorList>
    </citation>
    <scope>NUCLEOTIDE SEQUENCE [LARGE SCALE GENOMIC DNA]</scope>
    <source>
        <strain>SNP6</strain>
    </source>
</reference>
<gene>
    <name evidence="2" type="ordered locus">Arcve_0253</name>
</gene>
<dbReference type="RefSeq" id="WP_013682966.1">
    <property type="nucleotide sequence ID" value="NC_015320.1"/>
</dbReference>
<keyword evidence="1" id="KW-0812">Transmembrane</keyword>
<dbReference type="AlphaFoldDB" id="F2KNY2"/>
<dbReference type="eggNOG" id="arCOG02438">
    <property type="taxonomic scope" value="Archaea"/>
</dbReference>
<keyword evidence="1" id="KW-1133">Transmembrane helix</keyword>
<evidence type="ECO:0000313" key="3">
    <source>
        <dbReference type="Proteomes" id="UP000008136"/>
    </source>
</evidence>
<feature type="transmembrane region" description="Helical" evidence="1">
    <location>
        <begin position="101"/>
        <end position="123"/>
    </location>
</feature>
<evidence type="ECO:0000256" key="1">
    <source>
        <dbReference type="SAM" id="Phobius"/>
    </source>
</evidence>
<keyword evidence="3" id="KW-1185">Reference proteome</keyword>